<sequence length="486" mass="53519">MTNQSSENHRRVLAIGLDAAESSLIRSLVEAGEMPALKALIDRGSWSRVTSPTMFSSGAVWPNFFTGCQACDHGQYSIWNWDPARMALAYTDESRLTPFWKSLVETGTSVGVMDVPFAPFLGVSTGFEAHEWGAHSRVDGRVSVSGAASDVPNAFATHPFTDPLANVPQEPSEVGPFLDECIGGVRLRGDVVHHLISREHPDLTLVVFEEPHHAGHFLWHTVDPDLPMYADLSPEARPERTLADLYRELDHQVGRLVEAAGPETTVLVFALHGMAPSRGLPPVLEPLLARLGMTHIEQGINRRSTLATIKDRMPAPVRDLYRRLVPLARRSQWGKARLMPAYDWSRTRAFPLPIEQYGLVRINLSGREAQGIVPPEEYEQTCESIEAALRELSTADGRKVVQDVARPPRGQHAAGLPDLVVHWSHAAFESPAVVGGEEIPNIRREQTGEHAWDGFCIASGPAAADLTGEDIDGQDLHRYIVSALRR</sequence>
<dbReference type="Pfam" id="PF01663">
    <property type="entry name" value="Phosphodiest"/>
    <property type="match status" value="1"/>
</dbReference>
<name>A0ABS6U648_9PSEU</name>
<protein>
    <submittedName>
        <fullName evidence="1">Alkaline phosphatase family protein</fullName>
    </submittedName>
</protein>
<accession>A0ABS6U648</accession>
<dbReference type="RefSeq" id="WP_218595525.1">
    <property type="nucleotide sequence ID" value="NZ_JADQDE010000287.1"/>
</dbReference>
<gene>
    <name evidence="1" type="ORF">I4I82_07110</name>
</gene>
<keyword evidence="2" id="KW-1185">Reference proteome</keyword>
<comment type="caution">
    <text evidence="1">The sequence shown here is derived from an EMBL/GenBank/DDBJ whole genome shotgun (WGS) entry which is preliminary data.</text>
</comment>
<evidence type="ECO:0000313" key="2">
    <source>
        <dbReference type="Proteomes" id="UP000694300"/>
    </source>
</evidence>
<dbReference type="InterPro" id="IPR002591">
    <property type="entry name" value="Phosphodiest/P_Trfase"/>
</dbReference>
<evidence type="ECO:0000313" key="1">
    <source>
        <dbReference type="EMBL" id="MBW0127451.1"/>
    </source>
</evidence>
<proteinExistence type="predicted"/>
<organism evidence="1 2">
    <name type="scientific">Pseudonocardia oceani</name>
    <dbReference type="NCBI Taxonomy" id="2792013"/>
    <lineage>
        <taxon>Bacteria</taxon>
        <taxon>Bacillati</taxon>
        <taxon>Actinomycetota</taxon>
        <taxon>Actinomycetes</taxon>
        <taxon>Pseudonocardiales</taxon>
        <taxon>Pseudonocardiaceae</taxon>
        <taxon>Pseudonocardia</taxon>
    </lineage>
</organism>
<dbReference type="EMBL" id="JADQDF010000001">
    <property type="protein sequence ID" value="MBW0127451.1"/>
    <property type="molecule type" value="Genomic_DNA"/>
</dbReference>
<reference evidence="1 2" key="1">
    <citation type="submission" date="2020-11" db="EMBL/GenBank/DDBJ databases">
        <title>Pseudonocardia abyssalis sp. nov. and Pseudonocardia oceani sp. nov., description and phylogenomic analysis of two novel actinomycetes isolated from the deep Southern Ocean.</title>
        <authorList>
            <person name="Parra J."/>
        </authorList>
    </citation>
    <scope>NUCLEOTIDE SEQUENCE [LARGE SCALE GENOMIC DNA]</scope>
    <source>
        <strain evidence="2">KRD185</strain>
    </source>
</reference>
<dbReference type="Proteomes" id="UP000694300">
    <property type="component" value="Unassembled WGS sequence"/>
</dbReference>